<feature type="compositionally biased region" description="Acidic residues" evidence="1">
    <location>
        <begin position="40"/>
        <end position="59"/>
    </location>
</feature>
<dbReference type="GO" id="GO:0008278">
    <property type="term" value="C:cohesin complex"/>
    <property type="evidence" value="ECO:0007669"/>
    <property type="project" value="TreeGrafter"/>
</dbReference>
<feature type="region of interest" description="Disordered" evidence="1">
    <location>
        <begin position="1"/>
        <end position="74"/>
    </location>
</feature>
<feature type="domain" description="SCD" evidence="2">
    <location>
        <begin position="290"/>
        <end position="375"/>
    </location>
</feature>
<gene>
    <name evidence="3" type="ORF">OLC1_LOCUS16161</name>
</gene>
<dbReference type="InterPro" id="IPR011989">
    <property type="entry name" value="ARM-like"/>
</dbReference>
<dbReference type="InterPro" id="IPR016024">
    <property type="entry name" value="ARM-type_fold"/>
</dbReference>
<evidence type="ECO:0000313" key="4">
    <source>
        <dbReference type="Proteomes" id="UP001161247"/>
    </source>
</evidence>
<keyword evidence="4" id="KW-1185">Reference proteome</keyword>
<feature type="compositionally biased region" description="Acidic residues" evidence="1">
    <location>
        <begin position="1069"/>
        <end position="1099"/>
    </location>
</feature>
<protein>
    <submittedName>
        <fullName evidence="3">OLC1v1007477C3</fullName>
    </submittedName>
</protein>
<dbReference type="Pfam" id="PF24571">
    <property type="entry name" value="HEAT_SCC3-SA"/>
    <property type="match status" value="1"/>
</dbReference>
<sequence>MEEEIVTRRSKRARAQTGVNEEQAPAKPRAKGANATQGLNEDEEEEDEVEREESSDDFEDSRPRAKRNKLTDGASASAGKINLRMIEVVKKNGKQIPQVVKRWVERYEKDPKSATVELLALLFEACGAKYSIQEELLEETDVDDVVVALVNLAKRGEVEDYQSSKKEFKIFKENLISLWDNLVIECQNGHLFDQVLFDKCMDYIIALSCTPPRIYRQIASLMGLQLVTSFINVAKMLSAQRETTQRQLNVEKKKKPDGPRVESLNKRLSITHERITMIEEMMRKLFTGLFVHRYRDTDPDIRMSCIQSLGVWILSYPSLFLQDLYLKYLGWTLNDKSAGVRKASVQALQNLYEVDDNVPSLGLFTERFYKRMLELADDIDISVAVCAIGLVKQLLRHQLVPDEELGSLYDLLIDDPPEIRRAIGALVYDHLIAQKFNSSQSTGGTDDSSKVYLGRMLQILHEFATDQMLSIYVIDDVWEYMGAMKDWKCIISMLLDNNPSTELSNVDATSMIRLMCSSIKKAVGERIVPASDNRKPYHTKAQRELFDKDRLDITVALMKNYPLLLRKFMADKEKVPYLVEVIVYMNLQLYAQKKEQQRFKSALKLIREAFFKHGDKDTLRSCVKAFSFCATESPGELQDFAQNQLKEISDEVISRLKSSIREIEDGDDEYSFLINLKRLYEFHLSRPISIDSLYDEFSRILQASSKMDDEVICFILLNMFMHVTWTLEATTHSETVSEASLSSLLLKRDTLFLHLEHFLVSNPEFQEEGKPGKILACRVCILLAELWYLFRKKEFASTKLEDLGFCPLEPTIEKFWKTCEQLLQISDETEDDDVNREYVEETNRDAVMIAAAKLVYIGAVPENHLGSDIISHFVRHGASISDIVKNLITALKKIKGDLSDILIDSLKKAYQSHLVAASTSIDESLSTKTFHDCKNLAIRLSGLFVGASRDKHRLDEIRKVVDACIDHAFSDAPKHLSFLDGAVLPFVSKLPTTAILDVLEKVQKKTDNIDTDEDPSGWHPYHAFVDTLNEKYARNDDLQDEKEGTAVKRRGRPRKNQNVRGKKLFNEDSSSEDDEDSISESDQFAEGEEEKQEDEDEEVPLIRSFKSSAKLRSLRVSREDNGSQTKSGDSNRGAEDLGASRT</sequence>
<dbReference type="InterPro" id="IPR056396">
    <property type="entry name" value="HEAT_SCC3-SA"/>
</dbReference>
<dbReference type="EMBL" id="OX459122">
    <property type="protein sequence ID" value="CAI9107977.1"/>
    <property type="molecule type" value="Genomic_DNA"/>
</dbReference>
<feature type="compositionally biased region" description="Basic and acidic residues" evidence="1">
    <location>
        <begin position="1033"/>
        <end position="1046"/>
    </location>
</feature>
<dbReference type="Gene3D" id="1.25.10.10">
    <property type="entry name" value="Leucine-rich Repeat Variant"/>
    <property type="match status" value="1"/>
</dbReference>
<reference evidence="3" key="1">
    <citation type="submission" date="2023-03" db="EMBL/GenBank/DDBJ databases">
        <authorList>
            <person name="Julca I."/>
        </authorList>
    </citation>
    <scope>NUCLEOTIDE SEQUENCE</scope>
</reference>
<feature type="region of interest" description="Disordered" evidence="1">
    <location>
        <begin position="1033"/>
        <end position="1142"/>
    </location>
</feature>
<dbReference type="GO" id="GO:0005634">
    <property type="term" value="C:nucleus"/>
    <property type="evidence" value="ECO:0007669"/>
    <property type="project" value="TreeGrafter"/>
</dbReference>
<evidence type="ECO:0000256" key="1">
    <source>
        <dbReference type="SAM" id="MobiDB-lite"/>
    </source>
</evidence>
<name>A0AAV1DJ93_OLDCO</name>
<dbReference type="GO" id="GO:0003682">
    <property type="term" value="F:chromatin binding"/>
    <property type="evidence" value="ECO:0007669"/>
    <property type="project" value="TreeGrafter"/>
</dbReference>
<dbReference type="PANTHER" id="PTHR11199">
    <property type="entry name" value="STROMAL ANTIGEN"/>
    <property type="match status" value="1"/>
</dbReference>
<dbReference type="Pfam" id="PF08514">
    <property type="entry name" value="STAG"/>
    <property type="match status" value="1"/>
</dbReference>
<dbReference type="InterPro" id="IPR013721">
    <property type="entry name" value="STAG"/>
</dbReference>
<evidence type="ECO:0000259" key="2">
    <source>
        <dbReference type="PROSITE" id="PS51425"/>
    </source>
</evidence>
<dbReference type="Proteomes" id="UP001161247">
    <property type="component" value="Chromosome 5"/>
</dbReference>
<dbReference type="GO" id="GO:0007062">
    <property type="term" value="P:sister chromatid cohesion"/>
    <property type="evidence" value="ECO:0007669"/>
    <property type="project" value="UniProtKB-ARBA"/>
</dbReference>
<accession>A0AAV1DJ93</accession>
<evidence type="ECO:0000313" key="3">
    <source>
        <dbReference type="EMBL" id="CAI9107977.1"/>
    </source>
</evidence>
<dbReference type="PANTHER" id="PTHR11199:SF0">
    <property type="entry name" value="LD34181P-RELATED"/>
    <property type="match status" value="1"/>
</dbReference>
<organism evidence="3 4">
    <name type="scientific">Oldenlandia corymbosa var. corymbosa</name>
    <dbReference type="NCBI Taxonomy" id="529605"/>
    <lineage>
        <taxon>Eukaryota</taxon>
        <taxon>Viridiplantae</taxon>
        <taxon>Streptophyta</taxon>
        <taxon>Embryophyta</taxon>
        <taxon>Tracheophyta</taxon>
        <taxon>Spermatophyta</taxon>
        <taxon>Magnoliopsida</taxon>
        <taxon>eudicotyledons</taxon>
        <taxon>Gunneridae</taxon>
        <taxon>Pentapetalae</taxon>
        <taxon>asterids</taxon>
        <taxon>lamiids</taxon>
        <taxon>Gentianales</taxon>
        <taxon>Rubiaceae</taxon>
        <taxon>Rubioideae</taxon>
        <taxon>Spermacoceae</taxon>
        <taxon>Hedyotis-Oldenlandia complex</taxon>
        <taxon>Oldenlandia</taxon>
    </lineage>
</organism>
<dbReference type="AlphaFoldDB" id="A0AAV1DJ93"/>
<dbReference type="InterPro" id="IPR039662">
    <property type="entry name" value="Cohesin_Scc3/SA"/>
</dbReference>
<feature type="compositionally biased region" description="Basic residues" evidence="1">
    <location>
        <begin position="1047"/>
        <end position="1063"/>
    </location>
</feature>
<dbReference type="GO" id="GO:0000785">
    <property type="term" value="C:chromatin"/>
    <property type="evidence" value="ECO:0007669"/>
    <property type="project" value="TreeGrafter"/>
</dbReference>
<dbReference type="InterPro" id="IPR020839">
    <property type="entry name" value="SCD"/>
</dbReference>
<dbReference type="SUPFAM" id="SSF48371">
    <property type="entry name" value="ARM repeat"/>
    <property type="match status" value="1"/>
</dbReference>
<dbReference type="PROSITE" id="PS51425">
    <property type="entry name" value="SCD"/>
    <property type="match status" value="1"/>
</dbReference>
<dbReference type="Pfam" id="PF21581">
    <property type="entry name" value="SCD"/>
    <property type="match status" value="1"/>
</dbReference>
<proteinExistence type="predicted"/>
<dbReference type="FunFam" id="1.25.10.10:FF:001547">
    <property type="entry name" value="Uncharacterized protein"/>
    <property type="match status" value="1"/>
</dbReference>